<dbReference type="InterPro" id="IPR013783">
    <property type="entry name" value="Ig-like_fold"/>
</dbReference>
<evidence type="ECO:0000256" key="2">
    <source>
        <dbReference type="ARBA" id="ARBA00023157"/>
    </source>
</evidence>
<dbReference type="Proteomes" id="UP000681967">
    <property type="component" value="Unassembled WGS sequence"/>
</dbReference>
<dbReference type="InterPro" id="IPR036179">
    <property type="entry name" value="Ig-like_dom_sf"/>
</dbReference>
<evidence type="ECO:0000313" key="5">
    <source>
        <dbReference type="EMBL" id="CAF5081333.1"/>
    </source>
</evidence>
<keyword evidence="2" id="KW-1015">Disulfide bond</keyword>
<sequence>LSVNDTGVYQAKAINAEGESKCSARVNVLPINIVPEPMIIEPMGYSPEFLQLFNDQKASIGSTIKFEARVTGTQPLNVYWLLNGSPINRLGNNKRYQQNNFKDTYTLTISNVRYEDIGKYTLQAENNWGKATCTAELFIPPTVSVFGKKLSTKKKSPIHSTVPRSR</sequence>
<dbReference type="InterPro" id="IPR003598">
    <property type="entry name" value="Ig_sub2"/>
</dbReference>
<dbReference type="Pfam" id="PF07679">
    <property type="entry name" value="I-set"/>
    <property type="match status" value="1"/>
</dbReference>
<dbReference type="SUPFAM" id="SSF48726">
    <property type="entry name" value="Immunoglobulin"/>
    <property type="match status" value="1"/>
</dbReference>
<dbReference type="InterPro" id="IPR013098">
    <property type="entry name" value="Ig_I-set"/>
</dbReference>
<protein>
    <recommendedName>
        <fullName evidence="4">Ig-like domain-containing protein</fullName>
    </recommendedName>
</protein>
<dbReference type="FunFam" id="2.60.40.10:FF:000107">
    <property type="entry name" value="Myosin, light chain kinase a"/>
    <property type="match status" value="1"/>
</dbReference>
<organism evidence="5 7">
    <name type="scientific">Rotaria magnacalcarata</name>
    <dbReference type="NCBI Taxonomy" id="392030"/>
    <lineage>
        <taxon>Eukaryota</taxon>
        <taxon>Metazoa</taxon>
        <taxon>Spiralia</taxon>
        <taxon>Gnathifera</taxon>
        <taxon>Rotifera</taxon>
        <taxon>Eurotatoria</taxon>
        <taxon>Bdelloidea</taxon>
        <taxon>Philodinida</taxon>
        <taxon>Philodinidae</taxon>
        <taxon>Rotaria</taxon>
    </lineage>
</organism>
<feature type="domain" description="Ig-like" evidence="4">
    <location>
        <begin position="47"/>
        <end position="138"/>
    </location>
</feature>
<dbReference type="InterPro" id="IPR003599">
    <property type="entry name" value="Ig_sub"/>
</dbReference>
<name>A0A8S3EKV3_9BILA</name>
<dbReference type="GO" id="GO:0005886">
    <property type="term" value="C:plasma membrane"/>
    <property type="evidence" value="ECO:0007669"/>
    <property type="project" value="TreeGrafter"/>
</dbReference>
<dbReference type="EMBL" id="CAJOBH010233660">
    <property type="protein sequence ID" value="CAF5081333.1"/>
    <property type="molecule type" value="Genomic_DNA"/>
</dbReference>
<dbReference type="PANTHER" id="PTHR45080:SF8">
    <property type="entry name" value="IG-LIKE DOMAIN-CONTAINING PROTEIN"/>
    <property type="match status" value="1"/>
</dbReference>
<comment type="caution">
    <text evidence="5">The sequence shown here is derived from an EMBL/GenBank/DDBJ whole genome shotgun (WGS) entry which is preliminary data.</text>
</comment>
<evidence type="ECO:0000313" key="7">
    <source>
        <dbReference type="Proteomes" id="UP000681967"/>
    </source>
</evidence>
<gene>
    <name evidence="5" type="ORF">BYL167_LOCUS61961</name>
    <name evidence="6" type="ORF">SMN809_LOCUS67274</name>
</gene>
<dbReference type="PROSITE" id="PS50835">
    <property type="entry name" value="IG_LIKE"/>
    <property type="match status" value="1"/>
</dbReference>
<reference evidence="5" key="1">
    <citation type="submission" date="2021-02" db="EMBL/GenBank/DDBJ databases">
        <authorList>
            <person name="Nowell W R."/>
        </authorList>
    </citation>
    <scope>NUCLEOTIDE SEQUENCE</scope>
</reference>
<dbReference type="PANTHER" id="PTHR45080">
    <property type="entry name" value="CONTACTIN 5"/>
    <property type="match status" value="1"/>
</dbReference>
<dbReference type="InterPro" id="IPR007110">
    <property type="entry name" value="Ig-like_dom"/>
</dbReference>
<accession>A0A8S3EKV3</accession>
<evidence type="ECO:0000259" key="4">
    <source>
        <dbReference type="PROSITE" id="PS50835"/>
    </source>
</evidence>
<dbReference type="GO" id="GO:0007156">
    <property type="term" value="P:homophilic cell adhesion via plasma membrane adhesion molecules"/>
    <property type="evidence" value="ECO:0007669"/>
    <property type="project" value="TreeGrafter"/>
</dbReference>
<dbReference type="Gene3D" id="2.60.40.10">
    <property type="entry name" value="Immunoglobulins"/>
    <property type="match status" value="1"/>
</dbReference>
<evidence type="ECO:0000256" key="1">
    <source>
        <dbReference type="ARBA" id="ARBA00022729"/>
    </source>
</evidence>
<keyword evidence="3" id="KW-0393">Immunoglobulin domain</keyword>
<keyword evidence="1" id="KW-0732">Signal</keyword>
<dbReference type="SMART" id="SM00409">
    <property type="entry name" value="IG"/>
    <property type="match status" value="1"/>
</dbReference>
<dbReference type="InterPro" id="IPR050958">
    <property type="entry name" value="Cell_Adh-Cytoskel_Orgn"/>
</dbReference>
<feature type="non-terminal residue" evidence="5">
    <location>
        <position position="166"/>
    </location>
</feature>
<proteinExistence type="predicted"/>
<dbReference type="SMART" id="SM00408">
    <property type="entry name" value="IGc2"/>
    <property type="match status" value="1"/>
</dbReference>
<evidence type="ECO:0000256" key="3">
    <source>
        <dbReference type="ARBA" id="ARBA00023319"/>
    </source>
</evidence>
<evidence type="ECO:0000313" key="6">
    <source>
        <dbReference type="EMBL" id="CAF5175429.1"/>
    </source>
</evidence>
<dbReference type="EMBL" id="CAJOBI010315048">
    <property type="protein sequence ID" value="CAF5175429.1"/>
    <property type="molecule type" value="Genomic_DNA"/>
</dbReference>
<dbReference type="Proteomes" id="UP000676336">
    <property type="component" value="Unassembled WGS sequence"/>
</dbReference>
<dbReference type="AlphaFoldDB" id="A0A8S3EKV3"/>